<comment type="function">
    <text evidence="9 10">Fluoride-specific ion channel. Important for reducing fluoride concentration in the cell, thus reducing its toxicity.</text>
</comment>
<organism evidence="11 12">
    <name type="scientific">Sutcliffiella tianshenii</name>
    <dbReference type="NCBI Taxonomy" id="1463404"/>
    <lineage>
        <taxon>Bacteria</taxon>
        <taxon>Bacillati</taxon>
        <taxon>Bacillota</taxon>
        <taxon>Bacilli</taxon>
        <taxon>Bacillales</taxon>
        <taxon>Bacillaceae</taxon>
        <taxon>Sutcliffiella</taxon>
    </lineage>
</organism>
<proteinExistence type="inferred from homology"/>
<dbReference type="PANTHER" id="PTHR28259:SF1">
    <property type="entry name" value="FLUORIDE EXPORT PROTEIN 1-RELATED"/>
    <property type="match status" value="1"/>
</dbReference>
<comment type="similarity">
    <text evidence="7 10">Belongs to the fluoride channel Fluc/FEX (TC 1.A.43) family.</text>
</comment>
<evidence type="ECO:0000256" key="9">
    <source>
        <dbReference type="ARBA" id="ARBA00049940"/>
    </source>
</evidence>
<evidence type="ECO:0000256" key="1">
    <source>
        <dbReference type="ARBA" id="ARBA00004651"/>
    </source>
</evidence>
<evidence type="ECO:0000313" key="12">
    <source>
        <dbReference type="Proteomes" id="UP000737402"/>
    </source>
</evidence>
<evidence type="ECO:0000256" key="8">
    <source>
        <dbReference type="ARBA" id="ARBA00035585"/>
    </source>
</evidence>
<keyword evidence="10" id="KW-0479">Metal-binding</keyword>
<evidence type="ECO:0000256" key="4">
    <source>
        <dbReference type="ARBA" id="ARBA00022989"/>
    </source>
</evidence>
<dbReference type="Proteomes" id="UP000737402">
    <property type="component" value="Unassembled WGS sequence"/>
</dbReference>
<comment type="caution">
    <text evidence="11">The sequence shown here is derived from an EMBL/GenBank/DDBJ whole genome shotgun (WGS) entry which is preliminary data.</text>
</comment>
<dbReference type="HAMAP" id="MF_00454">
    <property type="entry name" value="FluC"/>
    <property type="match status" value="1"/>
</dbReference>
<feature type="binding site" evidence="10">
    <location>
        <position position="50"/>
    </location>
    <ligand>
        <name>Na(+)</name>
        <dbReference type="ChEBI" id="CHEBI:29101"/>
        <note>structural</note>
    </ligand>
</feature>
<accession>A0ABS2P2S6</accession>
<keyword evidence="6 10" id="KW-0407">Ion channel</keyword>
<comment type="catalytic activity">
    <reaction evidence="8">
        <text>fluoride(in) = fluoride(out)</text>
        <dbReference type="Rhea" id="RHEA:76159"/>
        <dbReference type="ChEBI" id="CHEBI:17051"/>
    </reaction>
    <physiologicalReaction direction="left-to-right" evidence="8">
        <dbReference type="Rhea" id="RHEA:76160"/>
    </physiologicalReaction>
</comment>
<evidence type="ECO:0000256" key="7">
    <source>
        <dbReference type="ARBA" id="ARBA00035120"/>
    </source>
</evidence>
<evidence type="ECO:0000313" key="11">
    <source>
        <dbReference type="EMBL" id="MBM7620923.1"/>
    </source>
</evidence>
<feature type="transmembrane region" description="Helical" evidence="10">
    <location>
        <begin position="39"/>
        <end position="59"/>
    </location>
</feature>
<evidence type="ECO:0000256" key="2">
    <source>
        <dbReference type="ARBA" id="ARBA00022475"/>
    </source>
</evidence>
<gene>
    <name evidence="10" type="primary">fluC</name>
    <name evidence="10" type="synonym">crcB</name>
    <name evidence="11" type="ORF">JOC95_002778</name>
</gene>
<keyword evidence="12" id="KW-1185">Reference proteome</keyword>
<keyword evidence="10" id="KW-0915">Sodium</keyword>
<dbReference type="EMBL" id="JAFBED010000005">
    <property type="protein sequence ID" value="MBM7620923.1"/>
    <property type="molecule type" value="Genomic_DNA"/>
</dbReference>
<keyword evidence="10" id="KW-0406">Ion transport</keyword>
<keyword evidence="4 10" id="KW-1133">Transmembrane helix</keyword>
<comment type="activity regulation">
    <text evidence="10">Na(+) is not transported, but it plays an essential structural role and its presence is essential for fluoride channel function.</text>
</comment>
<keyword evidence="10" id="KW-0813">Transport</keyword>
<dbReference type="InterPro" id="IPR003691">
    <property type="entry name" value="FluC"/>
</dbReference>
<keyword evidence="5 10" id="KW-0472">Membrane</keyword>
<dbReference type="PANTHER" id="PTHR28259">
    <property type="entry name" value="FLUORIDE EXPORT PROTEIN 1-RELATED"/>
    <property type="match status" value="1"/>
</dbReference>
<evidence type="ECO:0000256" key="10">
    <source>
        <dbReference type="HAMAP-Rule" id="MF_00454"/>
    </source>
</evidence>
<evidence type="ECO:0000256" key="6">
    <source>
        <dbReference type="ARBA" id="ARBA00023303"/>
    </source>
</evidence>
<keyword evidence="3 10" id="KW-0812">Transmembrane</keyword>
<evidence type="ECO:0000256" key="5">
    <source>
        <dbReference type="ARBA" id="ARBA00023136"/>
    </source>
</evidence>
<feature type="binding site" evidence="10">
    <location>
        <position position="47"/>
    </location>
    <ligand>
        <name>Na(+)</name>
        <dbReference type="ChEBI" id="CHEBI:29101"/>
        <note>structural</note>
    </ligand>
</feature>
<protein>
    <recommendedName>
        <fullName evidence="10">Fluoride-specific ion channel FluC</fullName>
    </recommendedName>
</protein>
<feature type="transmembrane region" description="Helical" evidence="10">
    <location>
        <begin position="15"/>
        <end position="32"/>
    </location>
</feature>
<name>A0ABS2P2S6_9BACI</name>
<sequence length="109" mass="11286">MLGFGFPLGTVVENLLGSFLLGVLSGVFLVVQGREWVKVGLGVGLCGGFTTMSTFGGDAVHLWMDGLMLEAASYVTISVIFGIALAFLGIQLGTKACAHYLKSGKVGAE</sequence>
<evidence type="ECO:0000256" key="3">
    <source>
        <dbReference type="ARBA" id="ARBA00022692"/>
    </source>
</evidence>
<dbReference type="Pfam" id="PF02537">
    <property type="entry name" value="CRCB"/>
    <property type="match status" value="1"/>
</dbReference>
<feature type="transmembrane region" description="Helical" evidence="10">
    <location>
        <begin position="71"/>
        <end position="92"/>
    </location>
</feature>
<keyword evidence="2 10" id="KW-1003">Cell membrane</keyword>
<reference evidence="11 12" key="1">
    <citation type="submission" date="2021-01" db="EMBL/GenBank/DDBJ databases">
        <title>Genomic Encyclopedia of Type Strains, Phase IV (KMG-IV): sequencing the most valuable type-strain genomes for metagenomic binning, comparative biology and taxonomic classification.</title>
        <authorList>
            <person name="Goeker M."/>
        </authorList>
    </citation>
    <scope>NUCLEOTIDE SEQUENCE [LARGE SCALE GENOMIC DNA]</scope>
    <source>
        <strain evidence="11 12">DSM 25879</strain>
    </source>
</reference>
<comment type="subcellular location">
    <subcellularLocation>
        <location evidence="1 10">Cell membrane</location>
        <topology evidence="1 10">Multi-pass membrane protein</topology>
    </subcellularLocation>
</comment>